<reference evidence="2" key="2">
    <citation type="submission" date="2020-12" db="EMBL/GenBank/DDBJ databases">
        <title>New Spironucleus salmonicida genome in near-complete chromosomes.</title>
        <authorList>
            <person name="Xu F."/>
            <person name="Kurt Z."/>
            <person name="Jimenez-Gonzalez A."/>
            <person name="Astvaldsson A."/>
            <person name="Andersson J.O."/>
            <person name="Svard S.G."/>
        </authorList>
    </citation>
    <scope>NUCLEOTIDE SEQUENCE</scope>
    <source>
        <strain evidence="2">ATCC 50377</strain>
    </source>
</reference>
<dbReference type="VEuPathDB" id="GiardiaDB:SS50377_24836"/>
<dbReference type="EMBL" id="KI546061">
    <property type="protein sequence ID" value="EST46823.1"/>
    <property type="molecule type" value="Genomic_DNA"/>
</dbReference>
<organism evidence="1">
    <name type="scientific">Spironucleus salmonicida</name>
    <dbReference type="NCBI Taxonomy" id="348837"/>
    <lineage>
        <taxon>Eukaryota</taxon>
        <taxon>Metamonada</taxon>
        <taxon>Diplomonadida</taxon>
        <taxon>Hexamitidae</taxon>
        <taxon>Hexamitinae</taxon>
        <taxon>Spironucleus</taxon>
    </lineage>
</organism>
<dbReference type="Proteomes" id="UP000018208">
    <property type="component" value="Unassembled WGS sequence"/>
</dbReference>
<evidence type="ECO:0000313" key="3">
    <source>
        <dbReference type="Proteomes" id="UP000018208"/>
    </source>
</evidence>
<evidence type="ECO:0000313" key="2">
    <source>
        <dbReference type="EMBL" id="KAH0572723.1"/>
    </source>
</evidence>
<keyword evidence="3" id="KW-1185">Reference proteome</keyword>
<name>V6LRE0_9EUKA</name>
<protein>
    <submittedName>
        <fullName evidence="1">Uncharacterized protein</fullName>
    </submittedName>
</protein>
<proteinExistence type="predicted"/>
<gene>
    <name evidence="1" type="ORF">SS50377_13153</name>
    <name evidence="2" type="ORF">SS50377_24836</name>
</gene>
<accession>V6LRE0</accession>
<evidence type="ECO:0000313" key="1">
    <source>
        <dbReference type="EMBL" id="EST46823.1"/>
    </source>
</evidence>
<reference evidence="1 2" key="1">
    <citation type="journal article" date="2014" name="PLoS Genet.">
        <title>The Genome of Spironucleus salmonicida Highlights a Fish Pathogen Adapted to Fluctuating Environments.</title>
        <authorList>
            <person name="Xu F."/>
            <person name="Jerlstrom-Hultqvist J."/>
            <person name="Einarsson E."/>
            <person name="Astvaldsson A."/>
            <person name="Svard S.G."/>
            <person name="Andersson J.O."/>
        </authorList>
    </citation>
    <scope>NUCLEOTIDE SEQUENCE</scope>
    <source>
        <strain evidence="2">ATCC 50377</strain>
    </source>
</reference>
<sequence length="363" mass="42311">MALQLSSLRESIRQHLPPKLAAIDRSHEITHPTSSAQYMTLSTFNYKPICLIQELFQRELLMLSQGSITISSALKLAPPNFEVKLRAFELQNRMQRAISQFEIRTYCQYEASQGLKSERCAKQTREEEIQCRETFLGLHFVRKIQYQSEAQAIANLIEKEGKQLQKASFWQLLEMQQFLEKCDIPNGNFAEKMQLAQLRYNFYVKMQNSKRIPGIQAYQKNYNDYIFGLLDFRRKRLLSQIQKQLIDKKDRSGAGKIFAEKILKKVGDAVQIQFIVNYICVFAAAARAKYERLGRPQEIYYPLRSLISLSSDVKNIEIGEISRKCIEEIYGDLKIMDQFKEFLQKLDECISVIESLAKELKQK</sequence>
<dbReference type="AlphaFoldDB" id="V6LRE0"/>
<dbReference type="EMBL" id="AUWU02000005">
    <property type="protein sequence ID" value="KAH0572723.1"/>
    <property type="molecule type" value="Genomic_DNA"/>
</dbReference>